<keyword evidence="1" id="KW-0808">Transferase</keyword>
<dbReference type="InterPro" id="IPR011009">
    <property type="entry name" value="Kinase-like_dom_sf"/>
</dbReference>
<protein>
    <submittedName>
        <fullName evidence="10">Serine/threonine protein kinase</fullName>
    </submittedName>
</protein>
<dbReference type="InterPro" id="IPR017441">
    <property type="entry name" value="Protein_kinase_ATP_BS"/>
</dbReference>
<dbReference type="InterPro" id="IPR008271">
    <property type="entry name" value="Ser/Thr_kinase_AS"/>
</dbReference>
<gene>
    <name evidence="10" type="ORF">SAMN02745121_06473</name>
</gene>
<dbReference type="SMART" id="SM00220">
    <property type="entry name" value="S_TKc"/>
    <property type="match status" value="1"/>
</dbReference>
<dbReference type="PANTHER" id="PTHR43289">
    <property type="entry name" value="MITOGEN-ACTIVATED PROTEIN KINASE KINASE KINASE 20-RELATED"/>
    <property type="match status" value="1"/>
</dbReference>
<evidence type="ECO:0000256" key="4">
    <source>
        <dbReference type="ARBA" id="ARBA00022777"/>
    </source>
</evidence>
<sequence>MSLRTPNDRPGGEAGDDEPAVEPRRIGRFALLRRLGAGAMGVVYAAYDPQLDRKVAVKLLKRGDGEPNPRWQDRLLREAQALAKLSHPNVVQIHEVGFHGDEVFVAMEFVTGMTLRTWLSEQRRSWREVAAVFAQAARGLAAAHAAGLVHRDVKPDNILVGSDGRVRVVDFGLVRFGDEDDDEHTDEVPLARAQATRTASGILLGTPAYMSPEQFRGRPADALSDQFSLCVALYEALHGERPFAGETADEVAQAVVRGQLAPRLERPVPAWLQRLVLRGLAHDPGARWPGLDVLAAELARDHGRRRRIAAVTAAAATALAAAVVAVFWVSSWRDREARLQSEALAAGRLRAAEESIDEFLGAGRQADAAAVLDAFVAVPEHRTTRALADALRGWGDRMRARNDIPAARTAYARAYAAALDPTAERSILGDFVRLFHEQWSWGQLGTLCELLAGQAPASPWAGRCAEAAFARRDFLAVTNARAADDPTLADLAPLAAAWAEATPLGHDVLGAGTLTAPGEAPRELYLHVDSPVPGRLDVVRPTPKLPVVRSYALPSRFAPRLRPLSLGPGKPPLLITWSAAHRRVSLSAAGPERLAELVSVIADEPLGADAADLDGDGEREVYVGTGPYGRVLLSFRPLSDGTWRIDHPHPETDATNSDVSAVLAADLDGDGAEELAIAAGPWRAFDVRVLKPGKGRALELVARRKLGAVVGLATLRAADGELLLVAAKTDGYPSKVAFSADAPSGPPAGVYLLRLAGRELETVRFLPAPRRAGAAAPVDLHRLDVGDLDGDGLDDIILGVHDPELQPGFTVIHRQRREGDFGAAILAGFRPVALVEVDGDPAAELVARTTVATASQETWLLGAGAEPTPMLEVARAPEAARPPALADPLLARAWQRAEQLAALDLSSEAARALDDLAGLLPDEPRAVARLRAAELHEAAGDHLAAAERFEQLGQQTGALLGAARAYEQAGRFADALRVARILAERDDLPRAEAAHVRDRVAQLAAIVEDVDVVALRFDQPLPSPWQIDDPTAAHQDLVGQHLQIDAFAGHGPIARLPFEWSTGPLGLQVDLVLERGEWGSGLVVGVRPVGSPNLLSAVRIDVIGGGGVFRRRHSCQLGGDEEHILTQEPGEDPARPGHLHLAFELLPELGQAACSAVVDGARHEVRTPLAAAQLPPPGRYELVVMPSSFGSATALWSSAKLRALTLRGARFGAAPADESAVAYAARLLVQGEAEAALAELGRVRDDEPQPAIWRALALSELGRWHEAAAALRPALLDAPSARAALLGLMRARRQTTAPLVRAAFGPGYFRLFWDAMADVVRHHGDPLIERALTTALSDLGEFRPPAGDVEGQLLKVTLLFERGRAWSALRQEQRARVDLAAAAALAELLPPARRADLDIDYERAALEAASGRRDAAREFAARALLRAPSRELMADRMRFDPRFAALADDPAWLDLLGG</sequence>
<evidence type="ECO:0000313" key="11">
    <source>
        <dbReference type="Proteomes" id="UP000199400"/>
    </source>
</evidence>
<dbReference type="Pfam" id="PF13517">
    <property type="entry name" value="FG-GAP_3"/>
    <property type="match status" value="1"/>
</dbReference>
<keyword evidence="10" id="KW-0723">Serine/threonine-protein kinase</keyword>
<keyword evidence="5 6" id="KW-0067">ATP-binding</keyword>
<dbReference type="PROSITE" id="PS50011">
    <property type="entry name" value="PROTEIN_KINASE_DOM"/>
    <property type="match status" value="1"/>
</dbReference>
<keyword evidence="8" id="KW-0472">Membrane</keyword>
<dbReference type="OrthoDB" id="9801841at2"/>
<feature type="domain" description="Protein kinase" evidence="9">
    <location>
        <begin position="29"/>
        <end position="299"/>
    </location>
</feature>
<keyword evidence="8" id="KW-1133">Transmembrane helix</keyword>
<evidence type="ECO:0000313" key="10">
    <source>
        <dbReference type="EMBL" id="SFF00767.1"/>
    </source>
</evidence>
<dbReference type="CDD" id="cd14014">
    <property type="entry name" value="STKc_PknB_like"/>
    <property type="match status" value="1"/>
</dbReference>
<dbReference type="Gene3D" id="3.30.200.20">
    <property type="entry name" value="Phosphorylase Kinase, domain 1"/>
    <property type="match status" value="1"/>
</dbReference>
<dbReference type="InterPro" id="IPR000719">
    <property type="entry name" value="Prot_kinase_dom"/>
</dbReference>
<feature type="transmembrane region" description="Helical" evidence="8">
    <location>
        <begin position="308"/>
        <end position="329"/>
    </location>
</feature>
<evidence type="ECO:0000256" key="3">
    <source>
        <dbReference type="ARBA" id="ARBA00022741"/>
    </source>
</evidence>
<organism evidence="10 11">
    <name type="scientific">Nannocystis exedens</name>
    <dbReference type="NCBI Taxonomy" id="54"/>
    <lineage>
        <taxon>Bacteria</taxon>
        <taxon>Pseudomonadati</taxon>
        <taxon>Myxococcota</taxon>
        <taxon>Polyangia</taxon>
        <taxon>Nannocystales</taxon>
        <taxon>Nannocystaceae</taxon>
        <taxon>Nannocystis</taxon>
    </lineage>
</organism>
<proteinExistence type="predicted"/>
<dbReference type="SUPFAM" id="SSF69318">
    <property type="entry name" value="Integrin alpha N-terminal domain"/>
    <property type="match status" value="1"/>
</dbReference>
<keyword evidence="8" id="KW-0812">Transmembrane</keyword>
<dbReference type="PROSITE" id="PS00107">
    <property type="entry name" value="PROTEIN_KINASE_ATP"/>
    <property type="match status" value="1"/>
</dbReference>
<evidence type="ECO:0000256" key="8">
    <source>
        <dbReference type="SAM" id="Phobius"/>
    </source>
</evidence>
<reference evidence="11" key="1">
    <citation type="submission" date="2016-10" db="EMBL/GenBank/DDBJ databases">
        <authorList>
            <person name="Varghese N."/>
            <person name="Submissions S."/>
        </authorList>
    </citation>
    <scope>NUCLEOTIDE SEQUENCE [LARGE SCALE GENOMIC DNA]</scope>
    <source>
        <strain evidence="11">ATCC 25963</strain>
    </source>
</reference>
<accession>A0A1I2F7H8</accession>
<dbReference type="STRING" id="54.SAMN02745121_06473"/>
<feature type="compositionally biased region" description="Basic and acidic residues" evidence="7">
    <location>
        <begin position="1"/>
        <end position="11"/>
    </location>
</feature>
<evidence type="ECO:0000256" key="1">
    <source>
        <dbReference type="ARBA" id="ARBA00022679"/>
    </source>
</evidence>
<feature type="region of interest" description="Disordered" evidence="7">
    <location>
        <begin position="1"/>
        <end position="20"/>
    </location>
</feature>
<evidence type="ECO:0000256" key="2">
    <source>
        <dbReference type="ARBA" id="ARBA00022729"/>
    </source>
</evidence>
<evidence type="ECO:0000256" key="6">
    <source>
        <dbReference type="PROSITE-ProRule" id="PRU10141"/>
    </source>
</evidence>
<dbReference type="RefSeq" id="WP_096330956.1">
    <property type="nucleotide sequence ID" value="NZ_FOMX01000025.1"/>
</dbReference>
<keyword evidence="3 6" id="KW-0547">Nucleotide-binding</keyword>
<keyword evidence="4 10" id="KW-0418">Kinase</keyword>
<dbReference type="Pfam" id="PF00069">
    <property type="entry name" value="Pkinase"/>
    <property type="match status" value="1"/>
</dbReference>
<dbReference type="GO" id="GO:0005524">
    <property type="term" value="F:ATP binding"/>
    <property type="evidence" value="ECO:0007669"/>
    <property type="project" value="UniProtKB-UniRule"/>
</dbReference>
<dbReference type="Gene3D" id="1.10.510.10">
    <property type="entry name" value="Transferase(Phosphotransferase) domain 1"/>
    <property type="match status" value="1"/>
</dbReference>
<dbReference type="Gene3D" id="2.130.10.130">
    <property type="entry name" value="Integrin alpha, N-terminal"/>
    <property type="match status" value="1"/>
</dbReference>
<dbReference type="PANTHER" id="PTHR43289:SF6">
    <property type="entry name" value="SERINE_THREONINE-PROTEIN KINASE NEKL-3"/>
    <property type="match status" value="1"/>
</dbReference>
<evidence type="ECO:0000259" key="9">
    <source>
        <dbReference type="PROSITE" id="PS50011"/>
    </source>
</evidence>
<keyword evidence="2" id="KW-0732">Signal</keyword>
<dbReference type="InterPro" id="IPR013517">
    <property type="entry name" value="FG-GAP"/>
</dbReference>
<dbReference type="EMBL" id="FOMX01000025">
    <property type="protein sequence ID" value="SFF00767.1"/>
    <property type="molecule type" value="Genomic_DNA"/>
</dbReference>
<dbReference type="GO" id="GO:0004674">
    <property type="term" value="F:protein serine/threonine kinase activity"/>
    <property type="evidence" value="ECO:0007669"/>
    <property type="project" value="UniProtKB-KW"/>
</dbReference>
<evidence type="ECO:0000256" key="7">
    <source>
        <dbReference type="SAM" id="MobiDB-lite"/>
    </source>
</evidence>
<dbReference type="InterPro" id="IPR028994">
    <property type="entry name" value="Integrin_alpha_N"/>
</dbReference>
<feature type="binding site" evidence="6">
    <location>
        <position position="58"/>
    </location>
    <ligand>
        <name>ATP</name>
        <dbReference type="ChEBI" id="CHEBI:30616"/>
    </ligand>
</feature>
<keyword evidence="11" id="KW-1185">Reference proteome</keyword>
<evidence type="ECO:0000256" key="5">
    <source>
        <dbReference type="ARBA" id="ARBA00022840"/>
    </source>
</evidence>
<dbReference type="SUPFAM" id="SSF56112">
    <property type="entry name" value="Protein kinase-like (PK-like)"/>
    <property type="match status" value="1"/>
</dbReference>
<dbReference type="PROSITE" id="PS00108">
    <property type="entry name" value="PROTEIN_KINASE_ST"/>
    <property type="match status" value="1"/>
</dbReference>
<name>A0A1I2F7H8_9BACT</name>
<dbReference type="Proteomes" id="UP000199400">
    <property type="component" value="Unassembled WGS sequence"/>
</dbReference>